<dbReference type="OrthoDB" id="435275at2759"/>
<feature type="compositionally biased region" description="Polar residues" evidence="7">
    <location>
        <begin position="245"/>
        <end position="261"/>
    </location>
</feature>
<feature type="compositionally biased region" description="Low complexity" evidence="7">
    <location>
        <begin position="79"/>
        <end position="95"/>
    </location>
</feature>
<dbReference type="eggNOG" id="ENOG502QQH9">
    <property type="taxonomic scope" value="Eukaryota"/>
</dbReference>
<feature type="region of interest" description="Disordered" evidence="7">
    <location>
        <begin position="1106"/>
        <end position="1152"/>
    </location>
</feature>
<feature type="compositionally biased region" description="Low complexity" evidence="7">
    <location>
        <begin position="33"/>
        <end position="44"/>
    </location>
</feature>
<evidence type="ECO:0000256" key="4">
    <source>
        <dbReference type="ARBA" id="ARBA00023163"/>
    </source>
</evidence>
<feature type="region of interest" description="Disordered" evidence="7">
    <location>
        <begin position="1"/>
        <end position="125"/>
    </location>
</feature>
<feature type="region of interest" description="Disordered" evidence="7">
    <location>
        <begin position="245"/>
        <end position="299"/>
    </location>
</feature>
<evidence type="ECO:0000256" key="6">
    <source>
        <dbReference type="RuleBase" id="RU361124"/>
    </source>
</evidence>
<name>D8SSZ7_SELML</name>
<comment type="subcellular location">
    <subcellularLocation>
        <location evidence="1 6">Nucleus</location>
    </subcellularLocation>
</comment>
<evidence type="ECO:0000259" key="8">
    <source>
        <dbReference type="Pfam" id="PF10513"/>
    </source>
</evidence>
<dbReference type="EMBL" id="GL377639">
    <property type="protein sequence ID" value="EFJ12318.1"/>
    <property type="molecule type" value="Genomic_DNA"/>
</dbReference>
<feature type="region of interest" description="Disordered" evidence="7">
    <location>
        <begin position="1286"/>
        <end position="1313"/>
    </location>
</feature>
<dbReference type="KEGG" id="smo:SELMODRAFT_425401"/>
<dbReference type="Gramene" id="EFJ12318">
    <property type="protein sequence ID" value="EFJ12318"/>
    <property type="gene ID" value="SELMODRAFT_425401"/>
</dbReference>
<sequence length="1329" mass="145934">MRGVGPVPVMSPMSKSFRKRERSSGASRNVKNSSSSTATGASPSKKPKLAVTDCSGDPSLEKQQQQQEQEQQRQQHENTTTSSPALSGASSLSTSNHPRVGAASVSSPSTPDRPGQWSLRPRQSSGGIVKRTRRLYYDVHLTEDDAIKLLGHRIKMWWPLDKRWYLGEIKNYDSELRQHWIVYDDGDKEWVKLEEENFRLQLLPGDSFERAAKPRSSTYCLNSEKDEEDVDITADVCSRLVEQPSSRATSAASEDNSSAQNVVPGPKPVSVYARRRHSRNGSRGSGSVPVTSAASTVETDTIEVQSPIRVCEPSNTALSYEDQEGLSVTFGEAEPELGIIAKDVEQEVRMVEGGSTGYNREMDSQSLVKWPLSRNVAELLRFIEIRSRSRKGTLVGGRLLNQVWRGMLPVWNMGNLFDIKLGPSTELLASGEMTPTVMMESPKTGPGGSGSSLCMLISWNGFTLEKNARLKEVLETSLRRIQSEQRKQIFWKNTISGFKAPRRDFSVHTGSGSYLSVTLLSVPSNGRQLLMDPVTQTTHSAELVSDRQLCTNFFKSLPCSAPATELVFTALVDGRHSGSTTPGEVRETRLNTKANCAQTARVTPYAARSSTGDKARMLFSKNLRKFSHLRKIFHSKWKDLSGPGLRLSINESLGLFSSRHLPILLRIHRLNTQAVLLLRASSCQAGTSGSPETRPGLQELLSMSKKGRRTIKGIKRISQEEGLPLPPPKRIRIAVPEPAPVPATPTVEEQPSQDDGRARGNILKLRRCPTKRGAMWCVATSTESVYDDLGESPSSGTCTANLLIVQSDRGWRETGATIEQQADGDTSILVVSLNGEVLYTYKAYQPIQAGISNKHTHALMWRGGKDWMLEFTDKMQWSCFRSMHAASCVTNARALSMKHIPIPGVREVPDDPDLSVSFLRPWGGYIKQPSGEIDAALSTSRVLYDMDSEDEEWLDAQADEITDEVFEKTIHYLERAAYIQKQEISLPVAVELCSSLAPAEAITLIHAHWLERRRKHGMALIRCFQAPACDRYEAALQAWRDSSKQTNQPPVFAFCMRPNGSHKMSRQRSQRRISHVDHQYLDDAQGLRNVIIEPFDSEFYSGSPGSDAFDDGSYGTPSQRLGSRSKGRKPGKRPRRMKSISGGSGSEERRGVRTFIAPATAMNLMDEADQFDGGDSCSSMDFDLNDDALVKAQLARKAARIAASKAARAQELYAVADAAMKRAVACLIEAEALAAAEKAGRDNAYAKLDQQQQHGMGAAEEIEDDDDLLLPISNWTQEFGSGLIQKGGGGGSGGGSGGGGGGGGEATVASPRKSLRYINQSSLFKGMVS</sequence>
<evidence type="ECO:0000313" key="10">
    <source>
        <dbReference type="Proteomes" id="UP000001514"/>
    </source>
</evidence>
<feature type="compositionally biased region" description="Gly residues" evidence="7">
    <location>
        <begin position="1286"/>
        <end position="1305"/>
    </location>
</feature>
<keyword evidence="4 6" id="KW-0804">Transcription</keyword>
<feature type="compositionally biased region" description="Basic residues" evidence="7">
    <location>
        <begin position="1123"/>
        <end position="1138"/>
    </location>
</feature>
<organism evidence="10">
    <name type="scientific">Selaginella moellendorffii</name>
    <name type="common">Spikemoss</name>
    <dbReference type="NCBI Taxonomy" id="88036"/>
    <lineage>
        <taxon>Eukaryota</taxon>
        <taxon>Viridiplantae</taxon>
        <taxon>Streptophyta</taxon>
        <taxon>Embryophyta</taxon>
        <taxon>Tracheophyta</taxon>
        <taxon>Lycopodiopsida</taxon>
        <taxon>Selaginellales</taxon>
        <taxon>Selaginellaceae</taxon>
        <taxon>Selaginella</taxon>
    </lineage>
</organism>
<dbReference type="GO" id="GO:0005634">
    <property type="term" value="C:nucleus"/>
    <property type="evidence" value="ECO:0007669"/>
    <property type="project" value="UniProtKB-SubCell"/>
</dbReference>
<protein>
    <recommendedName>
        <fullName evidence="6">Enhancer of polycomb-like protein</fullName>
    </recommendedName>
</protein>
<evidence type="ECO:0000256" key="2">
    <source>
        <dbReference type="ARBA" id="ARBA00008035"/>
    </source>
</evidence>
<dbReference type="FunCoup" id="D8SSZ7">
    <property type="interactions" value="1887"/>
</dbReference>
<dbReference type="PANTHER" id="PTHR14898">
    <property type="entry name" value="ENHANCER OF POLYCOMB"/>
    <property type="match status" value="1"/>
</dbReference>
<dbReference type="Pfam" id="PF10513">
    <property type="entry name" value="EPL1"/>
    <property type="match status" value="1"/>
</dbReference>
<comment type="similarity">
    <text evidence="2 6">Belongs to the enhancer of polycomb family.</text>
</comment>
<dbReference type="HOGENOM" id="CLU_259237_0_0_1"/>
<keyword evidence="5 6" id="KW-0539">Nucleus</keyword>
<keyword evidence="10" id="KW-1185">Reference proteome</keyword>
<evidence type="ECO:0000256" key="7">
    <source>
        <dbReference type="SAM" id="MobiDB-lite"/>
    </source>
</evidence>
<dbReference type="InterPro" id="IPR019542">
    <property type="entry name" value="Enhancer_polycomb-like_N"/>
</dbReference>
<dbReference type="InterPro" id="IPR024943">
    <property type="entry name" value="Enhancer_polycomb"/>
</dbReference>
<gene>
    <name evidence="9" type="ORF">SELMODRAFT_425401</name>
</gene>
<accession>D8SSZ7</accession>
<dbReference type="Proteomes" id="UP000001514">
    <property type="component" value="Unassembled WGS sequence"/>
</dbReference>
<dbReference type="GO" id="GO:0035267">
    <property type="term" value="C:NuA4 histone acetyltransferase complex"/>
    <property type="evidence" value="ECO:0007669"/>
    <property type="project" value="InterPro"/>
</dbReference>
<proteinExistence type="inferred from homology"/>
<dbReference type="GO" id="GO:0006357">
    <property type="term" value="P:regulation of transcription by RNA polymerase II"/>
    <property type="evidence" value="ECO:0000318"/>
    <property type="project" value="GO_Central"/>
</dbReference>
<dbReference type="InParanoid" id="D8SSZ7"/>
<dbReference type="Gene3D" id="2.30.30.140">
    <property type="match status" value="1"/>
</dbReference>
<evidence type="ECO:0000256" key="1">
    <source>
        <dbReference type="ARBA" id="ARBA00004123"/>
    </source>
</evidence>
<reference evidence="9 10" key="1">
    <citation type="journal article" date="2011" name="Science">
        <title>The Selaginella genome identifies genetic changes associated with the evolution of vascular plants.</title>
        <authorList>
            <person name="Banks J.A."/>
            <person name="Nishiyama T."/>
            <person name="Hasebe M."/>
            <person name="Bowman J.L."/>
            <person name="Gribskov M."/>
            <person name="dePamphilis C."/>
            <person name="Albert V.A."/>
            <person name="Aono N."/>
            <person name="Aoyama T."/>
            <person name="Ambrose B.A."/>
            <person name="Ashton N.W."/>
            <person name="Axtell M.J."/>
            <person name="Barker E."/>
            <person name="Barker M.S."/>
            <person name="Bennetzen J.L."/>
            <person name="Bonawitz N.D."/>
            <person name="Chapple C."/>
            <person name="Cheng C."/>
            <person name="Correa L.G."/>
            <person name="Dacre M."/>
            <person name="DeBarry J."/>
            <person name="Dreyer I."/>
            <person name="Elias M."/>
            <person name="Engstrom E.M."/>
            <person name="Estelle M."/>
            <person name="Feng L."/>
            <person name="Finet C."/>
            <person name="Floyd S.K."/>
            <person name="Frommer W.B."/>
            <person name="Fujita T."/>
            <person name="Gramzow L."/>
            <person name="Gutensohn M."/>
            <person name="Harholt J."/>
            <person name="Hattori M."/>
            <person name="Heyl A."/>
            <person name="Hirai T."/>
            <person name="Hiwatashi Y."/>
            <person name="Ishikawa M."/>
            <person name="Iwata M."/>
            <person name="Karol K.G."/>
            <person name="Koehler B."/>
            <person name="Kolukisaoglu U."/>
            <person name="Kubo M."/>
            <person name="Kurata T."/>
            <person name="Lalonde S."/>
            <person name="Li K."/>
            <person name="Li Y."/>
            <person name="Litt A."/>
            <person name="Lyons E."/>
            <person name="Manning G."/>
            <person name="Maruyama T."/>
            <person name="Michael T.P."/>
            <person name="Mikami K."/>
            <person name="Miyazaki S."/>
            <person name="Morinaga S."/>
            <person name="Murata T."/>
            <person name="Mueller-Roeber B."/>
            <person name="Nelson D.R."/>
            <person name="Obara M."/>
            <person name="Oguri Y."/>
            <person name="Olmstead R.G."/>
            <person name="Onodera N."/>
            <person name="Petersen B.L."/>
            <person name="Pils B."/>
            <person name="Prigge M."/>
            <person name="Rensing S.A."/>
            <person name="Riano-Pachon D.M."/>
            <person name="Roberts A.W."/>
            <person name="Sato Y."/>
            <person name="Scheller H.V."/>
            <person name="Schulz B."/>
            <person name="Schulz C."/>
            <person name="Shakirov E.V."/>
            <person name="Shibagaki N."/>
            <person name="Shinohara N."/>
            <person name="Shippen D.E."/>
            <person name="Soerensen I."/>
            <person name="Sotooka R."/>
            <person name="Sugimoto N."/>
            <person name="Sugita M."/>
            <person name="Sumikawa N."/>
            <person name="Tanurdzic M."/>
            <person name="Theissen G."/>
            <person name="Ulvskov P."/>
            <person name="Wakazuki S."/>
            <person name="Weng J.K."/>
            <person name="Willats W.W."/>
            <person name="Wipf D."/>
            <person name="Wolf P.G."/>
            <person name="Yang L."/>
            <person name="Zimmer A.D."/>
            <person name="Zhu Q."/>
            <person name="Mitros T."/>
            <person name="Hellsten U."/>
            <person name="Loque D."/>
            <person name="Otillar R."/>
            <person name="Salamov A."/>
            <person name="Schmutz J."/>
            <person name="Shapiro H."/>
            <person name="Lindquist E."/>
            <person name="Lucas S."/>
            <person name="Rokhsar D."/>
            <person name="Grigoriev I.V."/>
        </authorList>
    </citation>
    <scope>NUCLEOTIDE SEQUENCE [LARGE SCALE GENOMIC DNA]</scope>
</reference>
<evidence type="ECO:0000256" key="3">
    <source>
        <dbReference type="ARBA" id="ARBA00023015"/>
    </source>
</evidence>
<evidence type="ECO:0000313" key="9">
    <source>
        <dbReference type="EMBL" id="EFJ12318.1"/>
    </source>
</evidence>
<evidence type="ECO:0000256" key="5">
    <source>
        <dbReference type="ARBA" id="ARBA00023242"/>
    </source>
</evidence>
<feature type="domain" description="Enhancer of polycomb-like N-terminal" evidence="8">
    <location>
        <begin position="896"/>
        <end position="975"/>
    </location>
</feature>
<keyword evidence="3 6" id="KW-0805">Transcription regulation</keyword>
<feature type="compositionally biased region" description="Polar residues" evidence="7">
    <location>
        <begin position="288"/>
        <end position="299"/>
    </location>
</feature>
<dbReference type="CDD" id="cd20404">
    <property type="entry name" value="Tudor_Agenet_AtEML-like"/>
    <property type="match status" value="1"/>
</dbReference>